<dbReference type="SUPFAM" id="SSF52540">
    <property type="entry name" value="P-loop containing nucleoside triphosphate hydrolases"/>
    <property type="match status" value="1"/>
</dbReference>
<dbReference type="GO" id="GO:0003677">
    <property type="term" value="F:DNA binding"/>
    <property type="evidence" value="ECO:0007669"/>
    <property type="project" value="UniProtKB-KW"/>
</dbReference>
<evidence type="ECO:0000259" key="7">
    <source>
        <dbReference type="PROSITE" id="PS51194"/>
    </source>
</evidence>
<dbReference type="GO" id="GO:0043138">
    <property type="term" value="F:3'-5' DNA helicase activity"/>
    <property type="evidence" value="ECO:0007669"/>
    <property type="project" value="TreeGrafter"/>
</dbReference>
<dbReference type="SMART" id="SM00487">
    <property type="entry name" value="DEXDc"/>
    <property type="match status" value="1"/>
</dbReference>
<evidence type="ECO:0000256" key="2">
    <source>
        <dbReference type="ARBA" id="ARBA00022801"/>
    </source>
</evidence>
<dbReference type="InterPro" id="IPR027417">
    <property type="entry name" value="P-loop_NTPase"/>
</dbReference>
<dbReference type="AlphaFoldDB" id="M5B063"/>
<evidence type="ECO:0000256" key="1">
    <source>
        <dbReference type="ARBA" id="ARBA00022741"/>
    </source>
</evidence>
<dbReference type="PROSITE" id="PS00690">
    <property type="entry name" value="DEAH_ATP_HELICASE"/>
    <property type="match status" value="1"/>
</dbReference>
<feature type="domain" description="Helicase C-terminal" evidence="7">
    <location>
        <begin position="255"/>
        <end position="399"/>
    </location>
</feature>
<dbReference type="EMBL" id="AP012167">
    <property type="protein sequence ID" value="BAN06841.1"/>
    <property type="molecule type" value="Genomic_DNA"/>
</dbReference>
<dbReference type="PATRIC" id="fig|1001583.3.peg.1192"/>
<dbReference type="GO" id="GO:0005524">
    <property type="term" value="F:ATP binding"/>
    <property type="evidence" value="ECO:0007669"/>
    <property type="project" value="UniProtKB-KW"/>
</dbReference>
<dbReference type="InterPro" id="IPR002464">
    <property type="entry name" value="DNA/RNA_helicase_DEAH_CS"/>
</dbReference>
<evidence type="ECO:0000256" key="5">
    <source>
        <dbReference type="ARBA" id="ARBA00023125"/>
    </source>
</evidence>
<dbReference type="InterPro" id="IPR001650">
    <property type="entry name" value="Helicase_C-like"/>
</dbReference>
<keyword evidence="2" id="KW-0378">Hydrolase</keyword>
<dbReference type="KEGG" id="lbk:LVISKB_1206"/>
<organism evidence="8 9">
    <name type="scientific">Levilactobacillus brevis KB290</name>
    <dbReference type="NCBI Taxonomy" id="1001583"/>
    <lineage>
        <taxon>Bacteria</taxon>
        <taxon>Bacillati</taxon>
        <taxon>Bacillota</taxon>
        <taxon>Bacilli</taxon>
        <taxon>Lactobacillales</taxon>
        <taxon>Lactobacillaceae</taxon>
        <taxon>Levilactobacillus</taxon>
    </lineage>
</organism>
<sequence length="509" mass="57508">MMSGNMATYRRLYRINTIFSILDYLPFGVVNRRHKDVRETLVESLQAVFGFDQFRQGQLAALTALETGHDTLAVLPTGAGKTLIYQLYGYRHPGCVLVVSPLLSLMNDQVDRMRMSGFKRVAAITSQTSFTERQQILRQLDQIQFLFLSPEMLAQPTMLARVQQLTLSLLVIDEAHCIVQWGPDFRPEYLLLGAIRDRLGQPLTLALTATAGQQTRQEIAKQLRCTPQVVTESVDRPNIFLDVEYVADEAEKQERLQQLVTTLKRPGVVYFSSKQQASDTALWLQQTANVQAAAYHAGLAAEDRFKIQQQFMAGQLDVICATSAFGMGIDKNDVRYVIHYHLPADLESYAQEIGRAGRDGQQSVAILLYAGGDERLPLALGETNRPDAELIQRYYQHPTNFATDEPVIQLLQFYYQHGISEAAVVRLFQRRQRERTRALAQMLAYVREETCLRHQWLQAFDEVAPAHGANCCSPATSSLDAAALHLTRTTTEVPTVTTVSWQERLHRLF</sequence>
<dbReference type="InterPro" id="IPR011545">
    <property type="entry name" value="DEAD/DEAH_box_helicase_dom"/>
</dbReference>
<dbReference type="Pfam" id="PF00271">
    <property type="entry name" value="Helicase_C"/>
    <property type="match status" value="1"/>
</dbReference>
<dbReference type="Pfam" id="PF00270">
    <property type="entry name" value="DEAD"/>
    <property type="match status" value="1"/>
</dbReference>
<dbReference type="Proteomes" id="UP000012042">
    <property type="component" value="Chromosome"/>
</dbReference>
<name>M5B063_LEVBR</name>
<protein>
    <submittedName>
        <fullName evidence="8">Probable ATP-dependent DNA helicase recS</fullName>
    </submittedName>
</protein>
<proteinExistence type="predicted"/>
<dbReference type="InterPro" id="IPR014001">
    <property type="entry name" value="Helicase_ATP-bd"/>
</dbReference>
<dbReference type="SMART" id="SM00490">
    <property type="entry name" value="HELICc"/>
    <property type="match status" value="1"/>
</dbReference>
<evidence type="ECO:0000313" key="8">
    <source>
        <dbReference type="EMBL" id="BAN06841.1"/>
    </source>
</evidence>
<dbReference type="PROSITE" id="PS51192">
    <property type="entry name" value="HELICASE_ATP_BIND_1"/>
    <property type="match status" value="1"/>
</dbReference>
<feature type="domain" description="Helicase ATP-binding" evidence="6">
    <location>
        <begin position="62"/>
        <end position="229"/>
    </location>
</feature>
<dbReference type="GO" id="GO:0006281">
    <property type="term" value="P:DNA repair"/>
    <property type="evidence" value="ECO:0007669"/>
    <property type="project" value="TreeGrafter"/>
</dbReference>
<dbReference type="GO" id="GO:0016787">
    <property type="term" value="F:hydrolase activity"/>
    <property type="evidence" value="ECO:0007669"/>
    <property type="project" value="UniProtKB-KW"/>
</dbReference>
<dbReference type="GO" id="GO:0005737">
    <property type="term" value="C:cytoplasm"/>
    <property type="evidence" value="ECO:0007669"/>
    <property type="project" value="TreeGrafter"/>
</dbReference>
<dbReference type="Gene3D" id="3.40.50.300">
    <property type="entry name" value="P-loop containing nucleotide triphosphate hydrolases"/>
    <property type="match status" value="2"/>
</dbReference>
<dbReference type="NCBIfam" id="TIGR00614">
    <property type="entry name" value="recQ_fam"/>
    <property type="match status" value="1"/>
</dbReference>
<dbReference type="PROSITE" id="PS51194">
    <property type="entry name" value="HELICASE_CTER"/>
    <property type="match status" value="1"/>
</dbReference>
<dbReference type="PANTHER" id="PTHR13710">
    <property type="entry name" value="DNA HELICASE RECQ FAMILY MEMBER"/>
    <property type="match status" value="1"/>
</dbReference>
<dbReference type="InterPro" id="IPR004589">
    <property type="entry name" value="DNA_helicase_ATP-dep_RecQ"/>
</dbReference>
<dbReference type="CDD" id="cd17920">
    <property type="entry name" value="DEXHc_RecQ"/>
    <property type="match status" value="1"/>
</dbReference>
<evidence type="ECO:0000256" key="3">
    <source>
        <dbReference type="ARBA" id="ARBA00022806"/>
    </source>
</evidence>
<evidence type="ECO:0000256" key="4">
    <source>
        <dbReference type="ARBA" id="ARBA00022840"/>
    </source>
</evidence>
<dbReference type="GO" id="GO:0030894">
    <property type="term" value="C:replisome"/>
    <property type="evidence" value="ECO:0007669"/>
    <property type="project" value="TreeGrafter"/>
</dbReference>
<dbReference type="GO" id="GO:0043590">
    <property type="term" value="C:bacterial nucleoid"/>
    <property type="evidence" value="ECO:0007669"/>
    <property type="project" value="TreeGrafter"/>
</dbReference>
<keyword evidence="3 8" id="KW-0347">Helicase</keyword>
<gene>
    <name evidence="8" type="ORF">LVISKB_1206</name>
</gene>
<dbReference type="PANTHER" id="PTHR13710:SF84">
    <property type="entry name" value="ATP-DEPENDENT DNA HELICASE RECS-RELATED"/>
    <property type="match status" value="1"/>
</dbReference>
<accession>M5B063</accession>
<reference evidence="8 9" key="1">
    <citation type="journal article" date="2013" name="PLoS ONE">
        <title>Genomic Analysis by Deep Sequencing of the Probiotic Lactobacillus brevis KB290 Harboring Nine Plasmids Reveals Genomic Stability.</title>
        <authorList>
            <person name="Fukao M."/>
            <person name="Oshima K."/>
            <person name="Morita H."/>
            <person name="Toh H."/>
            <person name="Suda W."/>
            <person name="Kim S.W."/>
            <person name="Suzuki S."/>
            <person name="Yakabe T."/>
            <person name="Hattori M."/>
            <person name="Yajima N."/>
        </authorList>
    </citation>
    <scope>NUCLEOTIDE SEQUENCE [LARGE SCALE GENOMIC DNA]</scope>
    <source>
        <strain evidence="8 9">KB290</strain>
    </source>
</reference>
<evidence type="ECO:0000313" key="9">
    <source>
        <dbReference type="Proteomes" id="UP000012042"/>
    </source>
</evidence>
<evidence type="ECO:0000259" key="6">
    <source>
        <dbReference type="PROSITE" id="PS51192"/>
    </source>
</evidence>
<dbReference type="HOGENOM" id="CLU_001103_9_7_9"/>
<keyword evidence="4" id="KW-0067">ATP-binding</keyword>
<dbReference type="GO" id="GO:0006310">
    <property type="term" value="P:DNA recombination"/>
    <property type="evidence" value="ECO:0007669"/>
    <property type="project" value="InterPro"/>
</dbReference>
<keyword evidence="1" id="KW-0547">Nucleotide-binding</keyword>
<dbReference type="GO" id="GO:0009378">
    <property type="term" value="F:four-way junction helicase activity"/>
    <property type="evidence" value="ECO:0007669"/>
    <property type="project" value="TreeGrafter"/>
</dbReference>
<keyword evidence="5" id="KW-0238">DNA-binding</keyword>